<protein>
    <recommendedName>
        <fullName evidence="4">Nucleotide-diphospho-sugar transferase domain-containing protein</fullName>
    </recommendedName>
</protein>
<organism evidence="2 3">
    <name type="scientific">Prorocentrum cordatum</name>
    <dbReference type="NCBI Taxonomy" id="2364126"/>
    <lineage>
        <taxon>Eukaryota</taxon>
        <taxon>Sar</taxon>
        <taxon>Alveolata</taxon>
        <taxon>Dinophyceae</taxon>
        <taxon>Prorocentrales</taxon>
        <taxon>Prorocentraceae</taxon>
        <taxon>Prorocentrum</taxon>
    </lineage>
</organism>
<name>A0ABN9TIW3_9DINO</name>
<keyword evidence="1" id="KW-0732">Signal</keyword>
<dbReference type="InterPro" id="IPR029044">
    <property type="entry name" value="Nucleotide-diphossugar_trans"/>
</dbReference>
<proteinExistence type="predicted"/>
<gene>
    <name evidence="2" type="ORF">PCOR1329_LOCUS39537</name>
</gene>
<comment type="caution">
    <text evidence="2">The sequence shown here is derived from an EMBL/GenBank/DDBJ whole genome shotgun (WGS) entry which is preliminary data.</text>
</comment>
<evidence type="ECO:0000313" key="3">
    <source>
        <dbReference type="Proteomes" id="UP001189429"/>
    </source>
</evidence>
<accession>A0ABN9TIW3</accession>
<evidence type="ECO:0008006" key="4">
    <source>
        <dbReference type="Google" id="ProtNLM"/>
    </source>
</evidence>
<feature type="chain" id="PRO_5045078579" description="Nucleotide-diphospho-sugar transferase domain-containing protein" evidence="1">
    <location>
        <begin position="22"/>
        <end position="392"/>
    </location>
</feature>
<evidence type="ECO:0000256" key="1">
    <source>
        <dbReference type="SAM" id="SignalP"/>
    </source>
</evidence>
<keyword evidence="3" id="KW-1185">Reference proteome</keyword>
<dbReference type="EMBL" id="CAUYUJ010014773">
    <property type="protein sequence ID" value="CAK0845888.1"/>
    <property type="molecule type" value="Genomic_DNA"/>
</dbReference>
<sequence>MAVSRILAVCLLLAAVREASALAVARPDDAEPDAAGALEADAGGDKEAQLFGFQSDDEAGIGDDGEGITVDIAGCAAEERATLARSLQQRYKEQFESKIEDVFQSVERPAYLTVGESRNKALLRNFLAHVKEVTTVDDVKSTVVAVQLDEDGMAQCNLAALHYSTERLDIHCVNLAGWLPVEFFGPGINAGPWTCVYNMIIWSKPEIFRTAVNVSDHNVLLIDTDVVVYHDMFKLGEEAFRNQTDAKLAVTHEIHGYRNPNTGVVFGTKQGMDMIEWWASENINCVNQFAGDQAAFANLAKFGDNLHFWKQLAVIRVPEVGQCGNRGIWATHYNCLGGKKERVMKNVSDWHEDAWAQLPPNERLAKAQQANLIGQQNVVAAMKASGDWWVTE</sequence>
<reference evidence="2" key="1">
    <citation type="submission" date="2023-10" db="EMBL/GenBank/DDBJ databases">
        <authorList>
            <person name="Chen Y."/>
            <person name="Shah S."/>
            <person name="Dougan E. K."/>
            <person name="Thang M."/>
            <person name="Chan C."/>
        </authorList>
    </citation>
    <scope>NUCLEOTIDE SEQUENCE [LARGE SCALE GENOMIC DNA]</scope>
</reference>
<dbReference type="SUPFAM" id="SSF53448">
    <property type="entry name" value="Nucleotide-diphospho-sugar transferases"/>
    <property type="match status" value="1"/>
</dbReference>
<dbReference type="Proteomes" id="UP001189429">
    <property type="component" value="Unassembled WGS sequence"/>
</dbReference>
<feature type="signal peptide" evidence="1">
    <location>
        <begin position="1"/>
        <end position="21"/>
    </location>
</feature>
<evidence type="ECO:0000313" key="2">
    <source>
        <dbReference type="EMBL" id="CAK0845888.1"/>
    </source>
</evidence>